<dbReference type="Proteomes" id="UP000751190">
    <property type="component" value="Unassembled WGS sequence"/>
</dbReference>
<organism evidence="2 3">
    <name type="scientific">Diacronema lutheri</name>
    <name type="common">Unicellular marine alga</name>
    <name type="synonym">Monochrysis lutheri</name>
    <dbReference type="NCBI Taxonomy" id="2081491"/>
    <lineage>
        <taxon>Eukaryota</taxon>
        <taxon>Haptista</taxon>
        <taxon>Haptophyta</taxon>
        <taxon>Pavlovophyceae</taxon>
        <taxon>Pavlovales</taxon>
        <taxon>Pavlovaceae</taxon>
        <taxon>Diacronema</taxon>
    </lineage>
</organism>
<protein>
    <recommendedName>
        <fullName evidence="1">Nucleoside phosphorylase domain-containing protein</fullName>
    </recommendedName>
</protein>
<dbReference type="PANTHER" id="PTHR46994">
    <property type="entry name" value="5'-METHYLTHIOADENOSINE/S-ADENOSYLHOMOCYSTEINE NUCLEOSIDASE 1"/>
    <property type="match status" value="1"/>
</dbReference>
<dbReference type="Pfam" id="PF01048">
    <property type="entry name" value="PNP_UDP_1"/>
    <property type="match status" value="1"/>
</dbReference>
<dbReference type="GO" id="GO:0009116">
    <property type="term" value="P:nucleoside metabolic process"/>
    <property type="evidence" value="ECO:0007669"/>
    <property type="project" value="InterPro"/>
</dbReference>
<evidence type="ECO:0000313" key="3">
    <source>
        <dbReference type="Proteomes" id="UP000751190"/>
    </source>
</evidence>
<dbReference type="InterPro" id="IPR035994">
    <property type="entry name" value="Nucleoside_phosphorylase_sf"/>
</dbReference>
<name>A0A8J5X7H9_DIALT</name>
<keyword evidence="3" id="KW-1185">Reference proteome</keyword>
<dbReference type="OMA" id="FKDKGAC"/>
<comment type="caution">
    <text evidence="2">The sequence shown here is derived from an EMBL/GenBank/DDBJ whole genome shotgun (WGS) entry which is preliminary data.</text>
</comment>
<dbReference type="InterPro" id="IPR044580">
    <property type="entry name" value="MTAN"/>
</dbReference>
<dbReference type="OrthoDB" id="1153057at2759"/>
<dbReference type="GO" id="GO:0019509">
    <property type="term" value="P:L-methionine salvage from methylthioadenosine"/>
    <property type="evidence" value="ECO:0007669"/>
    <property type="project" value="InterPro"/>
</dbReference>
<proteinExistence type="predicted"/>
<gene>
    <name evidence="2" type="ORF">KFE25_001493</name>
</gene>
<dbReference type="InterPro" id="IPR000845">
    <property type="entry name" value="Nucleoside_phosphorylase_d"/>
</dbReference>
<dbReference type="PANTHER" id="PTHR46994:SF1">
    <property type="entry name" value="5'-METHYLTHIOADENOSINE NUCLEOSIDASE"/>
    <property type="match status" value="1"/>
</dbReference>
<dbReference type="EMBL" id="JAGTXO010000065">
    <property type="protein sequence ID" value="KAG8457707.1"/>
    <property type="molecule type" value="Genomic_DNA"/>
</dbReference>
<dbReference type="GO" id="GO:0008930">
    <property type="term" value="F:methylthioadenosine nucleosidase activity"/>
    <property type="evidence" value="ECO:0007669"/>
    <property type="project" value="InterPro"/>
</dbReference>
<feature type="domain" description="Nucleoside phosphorylase" evidence="1">
    <location>
        <begin position="7"/>
        <end position="232"/>
    </location>
</feature>
<dbReference type="SUPFAM" id="SSF53167">
    <property type="entry name" value="Purine and uridine phosphorylases"/>
    <property type="match status" value="1"/>
</dbReference>
<evidence type="ECO:0000259" key="1">
    <source>
        <dbReference type="Pfam" id="PF01048"/>
    </source>
</evidence>
<dbReference type="Gene3D" id="3.40.50.1580">
    <property type="entry name" value="Nucleoside phosphorylase domain"/>
    <property type="match status" value="1"/>
</dbReference>
<sequence>MAPLKRVALLFAMEQEAAPTIARLGLMPKGLLEPPLPALAFEGTRGSLTVDVVVNGKDARFAVANVGTVPAALTTHAACVALKPDLLISAGTAGGFKARGGAIGDVYVSTESVNHDRRISIPGFDRYGDYLTPTHDASALAAALGFKAGVVSSGNSLECASVDLEHLIRLGASAKEMEAGGVAYAAGLHGVPLICLKAVTDIVDGDKPTADEFVQNLHTAAKAIEDAAVAVLDYLDGKELTTPL</sequence>
<dbReference type="CDD" id="cd09008">
    <property type="entry name" value="MTAN"/>
    <property type="match status" value="1"/>
</dbReference>
<reference evidence="2" key="1">
    <citation type="submission" date="2021-05" db="EMBL/GenBank/DDBJ databases">
        <title>The genome of the haptophyte Pavlova lutheri (Diacronema luteri, Pavlovales) - a model for lipid biosynthesis in eukaryotic algae.</title>
        <authorList>
            <person name="Hulatt C.J."/>
            <person name="Posewitz M.C."/>
        </authorList>
    </citation>
    <scope>NUCLEOTIDE SEQUENCE</scope>
    <source>
        <strain evidence="2">NIVA-4/92</strain>
    </source>
</reference>
<dbReference type="AlphaFoldDB" id="A0A8J5X7H9"/>
<accession>A0A8J5X7H9</accession>
<evidence type="ECO:0000313" key="2">
    <source>
        <dbReference type="EMBL" id="KAG8457707.1"/>
    </source>
</evidence>